<accession>A0A226EN18</accession>
<protein>
    <submittedName>
        <fullName evidence="2">Uncharacterized protein</fullName>
    </submittedName>
</protein>
<feature type="chain" id="PRO_5013098871" evidence="1">
    <location>
        <begin position="21"/>
        <end position="168"/>
    </location>
</feature>
<dbReference type="AlphaFoldDB" id="A0A226EN18"/>
<reference evidence="2 3" key="1">
    <citation type="submission" date="2015-12" db="EMBL/GenBank/DDBJ databases">
        <title>The genome of Folsomia candida.</title>
        <authorList>
            <person name="Faddeeva A."/>
            <person name="Derks M.F."/>
            <person name="Anvar Y."/>
            <person name="Smit S."/>
            <person name="Van Straalen N."/>
            <person name="Roelofs D."/>
        </authorList>
    </citation>
    <scope>NUCLEOTIDE SEQUENCE [LARGE SCALE GENOMIC DNA]</scope>
    <source>
        <strain evidence="2 3">VU population</strain>
        <tissue evidence="2">Whole body</tissue>
    </source>
</reference>
<dbReference type="EMBL" id="LNIX01000002">
    <property type="protein sequence ID" value="OXA59032.1"/>
    <property type="molecule type" value="Genomic_DNA"/>
</dbReference>
<evidence type="ECO:0000313" key="2">
    <source>
        <dbReference type="EMBL" id="OXA59032.1"/>
    </source>
</evidence>
<keyword evidence="1" id="KW-0732">Signal</keyword>
<dbReference type="Proteomes" id="UP000198287">
    <property type="component" value="Unassembled WGS sequence"/>
</dbReference>
<gene>
    <name evidence="2" type="ORF">Fcan01_05522</name>
</gene>
<name>A0A226EN18_FOLCA</name>
<comment type="caution">
    <text evidence="2">The sequence shown here is derived from an EMBL/GenBank/DDBJ whole genome shotgun (WGS) entry which is preliminary data.</text>
</comment>
<proteinExistence type="predicted"/>
<evidence type="ECO:0000256" key="1">
    <source>
        <dbReference type="SAM" id="SignalP"/>
    </source>
</evidence>
<organism evidence="2 3">
    <name type="scientific">Folsomia candida</name>
    <name type="common">Springtail</name>
    <dbReference type="NCBI Taxonomy" id="158441"/>
    <lineage>
        <taxon>Eukaryota</taxon>
        <taxon>Metazoa</taxon>
        <taxon>Ecdysozoa</taxon>
        <taxon>Arthropoda</taxon>
        <taxon>Hexapoda</taxon>
        <taxon>Collembola</taxon>
        <taxon>Entomobryomorpha</taxon>
        <taxon>Isotomoidea</taxon>
        <taxon>Isotomidae</taxon>
        <taxon>Proisotominae</taxon>
        <taxon>Folsomia</taxon>
    </lineage>
</organism>
<keyword evidence="3" id="KW-1185">Reference proteome</keyword>
<feature type="signal peptide" evidence="1">
    <location>
        <begin position="1"/>
        <end position="20"/>
    </location>
</feature>
<evidence type="ECO:0000313" key="3">
    <source>
        <dbReference type="Proteomes" id="UP000198287"/>
    </source>
</evidence>
<sequence length="168" mass="18156">MRGLFSFVLVVALCIMAVNAAYENFLCAIDPKTKVFFPCSIDCINNHGSTGGKCGDVHNGDFNCYCSGYSPTGGMEKSNHCKEPTDDFRNVCTVDCICGHAAEGGYCDFDRKACICQGVGTNVKNANCPAKDNREFGKIVYNYLGPKGLGEYGMHVIASIAKNVTLQY</sequence>